<proteinExistence type="predicted"/>
<accession>A0ACB6ZA04</accession>
<evidence type="ECO:0000313" key="2">
    <source>
        <dbReference type="Proteomes" id="UP000886501"/>
    </source>
</evidence>
<dbReference type="EMBL" id="MU118061">
    <property type="protein sequence ID" value="KAF9646327.1"/>
    <property type="molecule type" value="Genomic_DNA"/>
</dbReference>
<dbReference type="Proteomes" id="UP000886501">
    <property type="component" value="Unassembled WGS sequence"/>
</dbReference>
<sequence>MGGKCLNASEGMVTQPSQGSPDLVNAPDHFIHSKSVSRLSRLKRWAREKWIAKSLKTIFKYVAVEFAFWAGTNDVISCLEDWTGEFAGTLDGVTDFHSLVVLAGIPMELEHMLSRRPPPPGLKNFHVTGLYVSDLDDSAVEEEDVGQVSCRATHSAVSSHSTVSPELCESQLVPLSGPPAIITEQELIDLNKPMGLHDSHLFAGFSDRGSSF</sequence>
<keyword evidence="2" id="KW-1185">Reference proteome</keyword>
<evidence type="ECO:0000313" key="1">
    <source>
        <dbReference type="EMBL" id="KAF9646327.1"/>
    </source>
</evidence>
<protein>
    <submittedName>
        <fullName evidence="1">Uncharacterized protein</fullName>
    </submittedName>
</protein>
<organism evidence="1 2">
    <name type="scientific">Thelephora ganbajun</name>
    <name type="common">Ganba fungus</name>
    <dbReference type="NCBI Taxonomy" id="370292"/>
    <lineage>
        <taxon>Eukaryota</taxon>
        <taxon>Fungi</taxon>
        <taxon>Dikarya</taxon>
        <taxon>Basidiomycota</taxon>
        <taxon>Agaricomycotina</taxon>
        <taxon>Agaricomycetes</taxon>
        <taxon>Thelephorales</taxon>
        <taxon>Thelephoraceae</taxon>
        <taxon>Thelephora</taxon>
    </lineage>
</organism>
<comment type="caution">
    <text evidence="1">The sequence shown here is derived from an EMBL/GenBank/DDBJ whole genome shotgun (WGS) entry which is preliminary data.</text>
</comment>
<gene>
    <name evidence="1" type="ORF">BDM02DRAFT_3130458</name>
</gene>
<reference evidence="1" key="1">
    <citation type="submission" date="2019-10" db="EMBL/GenBank/DDBJ databases">
        <authorList>
            <consortium name="DOE Joint Genome Institute"/>
            <person name="Kuo A."/>
            <person name="Miyauchi S."/>
            <person name="Kiss E."/>
            <person name="Drula E."/>
            <person name="Kohler A."/>
            <person name="Sanchez-Garcia M."/>
            <person name="Andreopoulos B."/>
            <person name="Barry K.W."/>
            <person name="Bonito G."/>
            <person name="Buee M."/>
            <person name="Carver A."/>
            <person name="Chen C."/>
            <person name="Cichocki N."/>
            <person name="Clum A."/>
            <person name="Culley D."/>
            <person name="Crous P.W."/>
            <person name="Fauchery L."/>
            <person name="Girlanda M."/>
            <person name="Hayes R."/>
            <person name="Keri Z."/>
            <person name="Labutti K."/>
            <person name="Lipzen A."/>
            <person name="Lombard V."/>
            <person name="Magnuson J."/>
            <person name="Maillard F."/>
            <person name="Morin E."/>
            <person name="Murat C."/>
            <person name="Nolan M."/>
            <person name="Ohm R."/>
            <person name="Pangilinan J."/>
            <person name="Pereira M."/>
            <person name="Perotto S."/>
            <person name="Peter M."/>
            <person name="Riley R."/>
            <person name="Sitrit Y."/>
            <person name="Stielow B."/>
            <person name="Szollosi G."/>
            <person name="Zifcakova L."/>
            <person name="Stursova M."/>
            <person name="Spatafora J.W."/>
            <person name="Tedersoo L."/>
            <person name="Vaario L.-M."/>
            <person name="Yamada A."/>
            <person name="Yan M."/>
            <person name="Wang P."/>
            <person name="Xu J."/>
            <person name="Bruns T."/>
            <person name="Baldrian P."/>
            <person name="Vilgalys R."/>
            <person name="Henrissat B."/>
            <person name="Grigoriev I.V."/>
            <person name="Hibbett D."/>
            <person name="Nagy L.G."/>
            <person name="Martin F.M."/>
        </authorList>
    </citation>
    <scope>NUCLEOTIDE SEQUENCE</scope>
    <source>
        <strain evidence="1">P2</strain>
    </source>
</reference>
<reference evidence="1" key="2">
    <citation type="journal article" date="2020" name="Nat. Commun.">
        <title>Large-scale genome sequencing of mycorrhizal fungi provides insights into the early evolution of symbiotic traits.</title>
        <authorList>
            <person name="Miyauchi S."/>
            <person name="Kiss E."/>
            <person name="Kuo A."/>
            <person name="Drula E."/>
            <person name="Kohler A."/>
            <person name="Sanchez-Garcia M."/>
            <person name="Morin E."/>
            <person name="Andreopoulos B."/>
            <person name="Barry K.W."/>
            <person name="Bonito G."/>
            <person name="Buee M."/>
            <person name="Carver A."/>
            <person name="Chen C."/>
            <person name="Cichocki N."/>
            <person name="Clum A."/>
            <person name="Culley D."/>
            <person name="Crous P.W."/>
            <person name="Fauchery L."/>
            <person name="Girlanda M."/>
            <person name="Hayes R.D."/>
            <person name="Keri Z."/>
            <person name="LaButti K."/>
            <person name="Lipzen A."/>
            <person name="Lombard V."/>
            <person name="Magnuson J."/>
            <person name="Maillard F."/>
            <person name="Murat C."/>
            <person name="Nolan M."/>
            <person name="Ohm R.A."/>
            <person name="Pangilinan J."/>
            <person name="Pereira M.F."/>
            <person name="Perotto S."/>
            <person name="Peter M."/>
            <person name="Pfister S."/>
            <person name="Riley R."/>
            <person name="Sitrit Y."/>
            <person name="Stielow J.B."/>
            <person name="Szollosi G."/>
            <person name="Zifcakova L."/>
            <person name="Stursova M."/>
            <person name="Spatafora J.W."/>
            <person name="Tedersoo L."/>
            <person name="Vaario L.M."/>
            <person name="Yamada A."/>
            <person name="Yan M."/>
            <person name="Wang P."/>
            <person name="Xu J."/>
            <person name="Bruns T."/>
            <person name="Baldrian P."/>
            <person name="Vilgalys R."/>
            <person name="Dunand C."/>
            <person name="Henrissat B."/>
            <person name="Grigoriev I.V."/>
            <person name="Hibbett D."/>
            <person name="Nagy L.G."/>
            <person name="Martin F.M."/>
        </authorList>
    </citation>
    <scope>NUCLEOTIDE SEQUENCE</scope>
    <source>
        <strain evidence="1">P2</strain>
    </source>
</reference>
<name>A0ACB6ZA04_THEGA</name>